<proteinExistence type="predicted"/>
<evidence type="ECO:0000313" key="1">
    <source>
        <dbReference type="EMBL" id="JAS03938.1"/>
    </source>
</evidence>
<accession>A0A194ANZ1</accession>
<organism evidence="1">
    <name type="scientific">Pinctada fucata</name>
    <name type="common">Akoya pearl oyster</name>
    <name type="synonym">Pinctada imbricata fucata</name>
    <dbReference type="NCBI Taxonomy" id="50426"/>
    <lineage>
        <taxon>Eukaryota</taxon>
        <taxon>Metazoa</taxon>
        <taxon>Spiralia</taxon>
        <taxon>Lophotrochozoa</taxon>
        <taxon>Mollusca</taxon>
        <taxon>Bivalvia</taxon>
        <taxon>Autobranchia</taxon>
        <taxon>Pteriomorphia</taxon>
        <taxon>Pterioida</taxon>
        <taxon>Pterioidea</taxon>
        <taxon>Pteriidae</taxon>
        <taxon>Pinctada</taxon>
    </lineage>
</organism>
<reference evidence="1" key="1">
    <citation type="submission" date="2016-03" db="EMBL/GenBank/DDBJ databases">
        <authorList>
            <person name="Ploux O."/>
        </authorList>
    </citation>
    <scope>NUCLEOTIDE SEQUENCE</scope>
    <source>
        <tissue evidence="1">Mantle</tissue>
    </source>
</reference>
<name>A0A194ANZ1_PINFU</name>
<dbReference type="EMBL" id="GELH01000334">
    <property type="protein sequence ID" value="JAS03938.1"/>
    <property type="molecule type" value="Transcribed_RNA"/>
</dbReference>
<dbReference type="AlphaFoldDB" id="A0A194ANZ1"/>
<sequence length="88" mass="9783">MPMFEACSWNGECFPLNSVIKDGCNDLTCVKNSSLILEVTTRRCEGAYGICHDIGDSGFRYTIDGIQYPDCECVEESQNAKIKCKGYP</sequence>
<protein>
    <submittedName>
        <fullName evidence="1">Uncharacterized protein</fullName>
    </submittedName>
</protein>
<dbReference type="EMBL" id="GELH01000333">
    <property type="protein sequence ID" value="JAS03939.1"/>
    <property type="molecule type" value="Transcribed_RNA"/>
</dbReference>